<protein>
    <submittedName>
        <fullName evidence="3">Aminopeptidase NAALADL1-like</fullName>
    </submittedName>
</protein>
<organism evidence="3">
    <name type="scientific">Cyprinus carpio</name>
    <name type="common">Common carp</name>
    <dbReference type="NCBI Taxonomy" id="7962"/>
    <lineage>
        <taxon>Eukaryota</taxon>
        <taxon>Metazoa</taxon>
        <taxon>Chordata</taxon>
        <taxon>Craniata</taxon>
        <taxon>Vertebrata</taxon>
        <taxon>Euteleostomi</taxon>
        <taxon>Actinopterygii</taxon>
        <taxon>Neopterygii</taxon>
        <taxon>Teleostei</taxon>
        <taxon>Ostariophysi</taxon>
        <taxon>Cypriniformes</taxon>
        <taxon>Cyprinidae</taxon>
        <taxon>Cyprininae</taxon>
        <taxon>Cyprinus</taxon>
    </lineage>
</organism>
<evidence type="ECO:0000313" key="3">
    <source>
        <dbReference type="RefSeq" id="XP_042610929.1"/>
    </source>
</evidence>
<dbReference type="SUPFAM" id="SSF53187">
    <property type="entry name" value="Zn-dependent exopeptidases"/>
    <property type="match status" value="1"/>
</dbReference>
<gene>
    <name evidence="3" type="primary">LOC109083485</name>
</gene>
<dbReference type="GeneID" id="109083485"/>
<dbReference type="GO" id="GO:0004180">
    <property type="term" value="F:carboxypeptidase activity"/>
    <property type="evidence" value="ECO:0007669"/>
    <property type="project" value="TreeGrafter"/>
</dbReference>
<dbReference type="Proteomes" id="UP001155660">
    <property type="component" value="Chromosome A5"/>
</dbReference>
<evidence type="ECO:0000259" key="2">
    <source>
        <dbReference type="Pfam" id="PF04389"/>
    </source>
</evidence>
<dbReference type="AlphaFoldDB" id="A0A9R0ATN5"/>
<sequence length="94" mass="10329">MEPLTPAAVMLEITRVLEKMVKEGEWQPLRSIIFGSWGAEEFGLTGSAKYTEESFSKLTVAYINMDISVFANATLRASASPAAHCHFYSLQTGP</sequence>
<dbReference type="Pfam" id="PF04389">
    <property type="entry name" value="Peptidase_M28"/>
    <property type="match status" value="1"/>
</dbReference>
<feature type="domain" description="Peptidase M28" evidence="2">
    <location>
        <begin position="6"/>
        <end position="82"/>
    </location>
</feature>
<dbReference type="InterPro" id="IPR039373">
    <property type="entry name" value="Peptidase_M28B"/>
</dbReference>
<dbReference type="PANTHER" id="PTHR10404">
    <property type="entry name" value="N-ACETYLATED-ALPHA-LINKED ACIDIC DIPEPTIDASE"/>
    <property type="match status" value="1"/>
</dbReference>
<dbReference type="RefSeq" id="XP_042610929.1">
    <property type="nucleotide sequence ID" value="XM_042754995.1"/>
</dbReference>
<name>A0A9R0ATN5_CYPCA</name>
<proteinExistence type="inferred from homology"/>
<reference evidence="3" key="1">
    <citation type="submission" date="2025-08" db="UniProtKB">
        <authorList>
            <consortium name="RefSeq"/>
        </authorList>
    </citation>
    <scope>IDENTIFICATION</scope>
    <source>
        <tissue evidence="3">Muscle</tissue>
    </source>
</reference>
<comment type="similarity">
    <text evidence="1">Belongs to the peptidase M28 family. M28B subfamily.</text>
</comment>
<dbReference type="Gene3D" id="3.40.630.10">
    <property type="entry name" value="Zn peptidases"/>
    <property type="match status" value="1"/>
</dbReference>
<dbReference type="FunFam" id="3.40.630.10:FF:000101">
    <property type="entry name" value="N-acetylated alpha-linked acidic dipeptidase like 1"/>
    <property type="match status" value="1"/>
</dbReference>
<dbReference type="InterPro" id="IPR007484">
    <property type="entry name" value="Peptidase_M28"/>
</dbReference>
<evidence type="ECO:0000256" key="1">
    <source>
        <dbReference type="ARBA" id="ARBA00005634"/>
    </source>
</evidence>
<dbReference type="KEGG" id="ccar:109083485"/>
<dbReference type="OrthoDB" id="6126977at2759"/>
<dbReference type="PANTHER" id="PTHR10404:SF50">
    <property type="entry name" value="AMINOPEPTIDASE NAALADL1"/>
    <property type="match status" value="1"/>
</dbReference>
<accession>A0A9R0ATN5</accession>